<organism evidence="2 3">
    <name type="scientific">Tanacetum coccineum</name>
    <dbReference type="NCBI Taxonomy" id="301880"/>
    <lineage>
        <taxon>Eukaryota</taxon>
        <taxon>Viridiplantae</taxon>
        <taxon>Streptophyta</taxon>
        <taxon>Embryophyta</taxon>
        <taxon>Tracheophyta</taxon>
        <taxon>Spermatophyta</taxon>
        <taxon>Magnoliopsida</taxon>
        <taxon>eudicotyledons</taxon>
        <taxon>Gunneridae</taxon>
        <taxon>Pentapetalae</taxon>
        <taxon>asterids</taxon>
        <taxon>campanulids</taxon>
        <taxon>Asterales</taxon>
        <taxon>Asteraceae</taxon>
        <taxon>Asteroideae</taxon>
        <taxon>Anthemideae</taxon>
        <taxon>Anthemidinae</taxon>
        <taxon>Tanacetum</taxon>
    </lineage>
</organism>
<evidence type="ECO:0000313" key="2">
    <source>
        <dbReference type="EMBL" id="GJS65090.1"/>
    </source>
</evidence>
<evidence type="ECO:0000256" key="1">
    <source>
        <dbReference type="SAM" id="MobiDB-lite"/>
    </source>
</evidence>
<feature type="compositionally biased region" description="Basic and acidic residues" evidence="1">
    <location>
        <begin position="243"/>
        <end position="265"/>
    </location>
</feature>
<protein>
    <submittedName>
        <fullName evidence="2">Uncharacterized protein</fullName>
    </submittedName>
</protein>
<feature type="compositionally biased region" description="Polar residues" evidence="1">
    <location>
        <begin position="193"/>
        <end position="214"/>
    </location>
</feature>
<comment type="caution">
    <text evidence="2">The sequence shown here is derived from an EMBL/GenBank/DDBJ whole genome shotgun (WGS) entry which is preliminary data.</text>
</comment>
<name>A0ABQ4XJ69_9ASTR</name>
<dbReference type="EMBL" id="BQNB010009552">
    <property type="protein sequence ID" value="GJS65090.1"/>
    <property type="molecule type" value="Genomic_DNA"/>
</dbReference>
<feature type="region of interest" description="Disordered" evidence="1">
    <location>
        <begin position="186"/>
        <end position="265"/>
    </location>
</feature>
<reference evidence="2" key="1">
    <citation type="journal article" date="2022" name="Int. J. Mol. Sci.">
        <title>Draft Genome of Tanacetum Coccineum: Genomic Comparison of Closely Related Tanacetum-Family Plants.</title>
        <authorList>
            <person name="Yamashiro T."/>
            <person name="Shiraishi A."/>
            <person name="Nakayama K."/>
            <person name="Satake H."/>
        </authorList>
    </citation>
    <scope>NUCLEOTIDE SEQUENCE</scope>
</reference>
<reference evidence="2" key="2">
    <citation type="submission" date="2022-01" db="EMBL/GenBank/DDBJ databases">
        <authorList>
            <person name="Yamashiro T."/>
            <person name="Shiraishi A."/>
            <person name="Satake H."/>
            <person name="Nakayama K."/>
        </authorList>
    </citation>
    <scope>NUCLEOTIDE SEQUENCE</scope>
</reference>
<proteinExistence type="predicted"/>
<evidence type="ECO:0000313" key="3">
    <source>
        <dbReference type="Proteomes" id="UP001151760"/>
    </source>
</evidence>
<keyword evidence="3" id="KW-1185">Reference proteome</keyword>
<accession>A0ABQ4XJ69</accession>
<sequence>MSSGSQSVSDPVVPKFDMHIYTSVLTVDEVNSLVKEYAVPLDLHPGILSSILTMNNLPEDKIGVYEQYLELSVLDLKHWKDRFFLIDRRAIPDAMPWRHKNSSMADPPPTVATNMSQFLKFPMSVGVRISKGTALTANEVIAQHTTAPLPLRSQISEKSDYQKVVEHEDKRVLAAQRKKTAPISFALSDFEPDNSNRSGSGTHHSASPLTTIIPNDTEPVAAGSNLALESVNRPGVGTGSNIDKARNDDETRSGGDGLYHDDRGEHVYGHASGSTACLVFPQRNPGGDTPGSSIRAYVAHVDPFDVSDRLIDTQNQLVDAIRSWSKLSDDHKILQQEHLGCAGKEAALVDKLATTEKEKSDLVDKTENKRTESGSWKKLLLLKRLLCPKQKRQPVHSKAIAAGWSEGVKVERSMEDAEAILAATTDYDPECKSTFMSAFDALFTKSYPYVEKIAESFRHPLGDLQNMWSEGEGPTLGSSVANAQPYFLVVVLLHLGFVPCLSYCGLLPSFLEEVHVKAELILIFVLSDRHSSGSGHPYFYWYRGLTSICEAKGVSPLLCFKKTFVCTFNQPVCLRLNHRRVHLFDVQSFTPTFERVVDKLRSIIRNYDLGEPKTTYDVVPYKLLHLLPCDSSQRLGLYPFGEVVDSYYDKLYFPCGLRKGA</sequence>
<dbReference type="Proteomes" id="UP001151760">
    <property type="component" value="Unassembled WGS sequence"/>
</dbReference>
<gene>
    <name evidence="2" type="ORF">Tco_0679654</name>
</gene>